<comment type="catalytic activity">
    <reaction evidence="12">
        <text>N-acetyl-L-glutamate + ATP = N-acetyl-L-glutamyl 5-phosphate + ADP</text>
        <dbReference type="Rhea" id="RHEA:14629"/>
        <dbReference type="ChEBI" id="CHEBI:30616"/>
        <dbReference type="ChEBI" id="CHEBI:44337"/>
        <dbReference type="ChEBI" id="CHEBI:57936"/>
        <dbReference type="ChEBI" id="CHEBI:456216"/>
        <dbReference type="EC" id="2.7.2.8"/>
    </reaction>
</comment>
<evidence type="ECO:0000256" key="5">
    <source>
        <dbReference type="ARBA" id="ARBA00022605"/>
    </source>
</evidence>
<dbReference type="FunFam" id="3.40.1160.10:FF:000004">
    <property type="entry name" value="Acetylglutamate kinase"/>
    <property type="match status" value="1"/>
</dbReference>
<dbReference type="EMBL" id="MJMG01000003">
    <property type="protein sequence ID" value="OEY86839.1"/>
    <property type="molecule type" value="Genomic_DNA"/>
</dbReference>
<dbReference type="OrthoDB" id="9803155at2"/>
<evidence type="ECO:0000256" key="9">
    <source>
        <dbReference type="ARBA" id="ARBA00022840"/>
    </source>
</evidence>
<dbReference type="EC" id="2.7.2.8" evidence="2"/>
<evidence type="ECO:0000313" key="14">
    <source>
        <dbReference type="EMBL" id="OEY86839.1"/>
    </source>
</evidence>
<protein>
    <recommendedName>
        <fullName evidence="3">Acetylglutamate kinase</fullName>
        <ecNumber evidence="2">2.7.2.8</ecNumber>
    </recommendedName>
    <alternativeName>
        <fullName evidence="10">N-acetyl-L-glutamate 5-phosphotransferase</fullName>
    </alternativeName>
    <alternativeName>
        <fullName evidence="11">NAG kinase</fullName>
    </alternativeName>
</protein>
<evidence type="ECO:0000256" key="4">
    <source>
        <dbReference type="ARBA" id="ARBA00022571"/>
    </source>
</evidence>
<evidence type="ECO:0000256" key="11">
    <source>
        <dbReference type="ARBA" id="ARBA00030639"/>
    </source>
</evidence>
<evidence type="ECO:0000256" key="8">
    <source>
        <dbReference type="ARBA" id="ARBA00022777"/>
    </source>
</evidence>
<keyword evidence="8 14" id="KW-0418">Kinase</keyword>
<dbReference type="Proteomes" id="UP000175679">
    <property type="component" value="Unassembled WGS sequence"/>
</dbReference>
<evidence type="ECO:0000256" key="1">
    <source>
        <dbReference type="ARBA" id="ARBA00004828"/>
    </source>
</evidence>
<sequence length="300" mass="32862">MNNLKSGFSFQEKSKILLEALSNIPNFVSETFVIKYGGVAMSDETLLNAFVHNIVLLKQLGINPIIIHEGEYEINAALKMLGINNKFINDMRLTDKETMNIIEMVLCGSINKKIVQYINAAGGSAIGLCGKDGNLMKAEKIATTLKENKLSNIEKILDMGFIGKPVEINPDILFFLEESDFIPVIAPVGYGKNGETYHINAESVVGAIAIAVSASKVIIFSEGDEEINEMSNRKISVKNLNTAINNKEIKGEKLIETLMTCTRMVEECSGMAHIVDGTIPNVILELFTENNSSVSIVNDL</sequence>
<reference evidence="14 15" key="1">
    <citation type="submission" date="2016-09" db="EMBL/GenBank/DDBJ databases">
        <title>Genomic evidence for plant-parasitic nematodes as the earliest Wolbachia hosts.</title>
        <authorList>
            <person name="Brown A.M."/>
            <person name="Wasala S.K."/>
            <person name="Howe D.K."/>
            <person name="Peetz A.B."/>
            <person name="Zasada I.A."/>
            <person name="Denver D.R."/>
        </authorList>
    </citation>
    <scope>NUCLEOTIDE SEQUENCE [LARGE SCALE GENOMIC DNA]</scope>
    <source>
        <strain evidence="15">wPpe</strain>
    </source>
</reference>
<dbReference type="GO" id="GO:0006526">
    <property type="term" value="P:L-arginine biosynthetic process"/>
    <property type="evidence" value="ECO:0007669"/>
    <property type="project" value="UniProtKB-KW"/>
</dbReference>
<keyword evidence="5" id="KW-0028">Amino-acid biosynthesis</keyword>
<evidence type="ECO:0000256" key="10">
    <source>
        <dbReference type="ARBA" id="ARBA00030178"/>
    </source>
</evidence>
<evidence type="ECO:0000256" key="6">
    <source>
        <dbReference type="ARBA" id="ARBA00022679"/>
    </source>
</evidence>
<evidence type="ECO:0000256" key="12">
    <source>
        <dbReference type="ARBA" id="ARBA00048141"/>
    </source>
</evidence>
<comment type="caution">
    <text evidence="14">The sequence shown here is derived from an EMBL/GenBank/DDBJ whole genome shotgun (WGS) entry which is preliminary data.</text>
</comment>
<dbReference type="GO" id="GO:0005737">
    <property type="term" value="C:cytoplasm"/>
    <property type="evidence" value="ECO:0007669"/>
    <property type="project" value="InterPro"/>
</dbReference>
<dbReference type="RefSeq" id="WP_070064892.1">
    <property type="nucleotide sequence ID" value="NZ_MJMG01000003.1"/>
</dbReference>
<keyword evidence="15" id="KW-1185">Reference proteome</keyword>
<keyword evidence="6" id="KW-0808">Transferase</keyword>
<name>A0A1E7QKV0_WOLPI</name>
<proteinExistence type="predicted"/>
<evidence type="ECO:0000256" key="3">
    <source>
        <dbReference type="ARBA" id="ARBA00021197"/>
    </source>
</evidence>
<dbReference type="AlphaFoldDB" id="A0A1E7QKV0"/>
<evidence type="ECO:0000313" key="15">
    <source>
        <dbReference type="Proteomes" id="UP000175679"/>
    </source>
</evidence>
<dbReference type="SUPFAM" id="SSF53633">
    <property type="entry name" value="Carbamate kinase-like"/>
    <property type="match status" value="1"/>
</dbReference>
<dbReference type="GO" id="GO:0003991">
    <property type="term" value="F:acetylglutamate kinase activity"/>
    <property type="evidence" value="ECO:0007669"/>
    <property type="project" value="UniProtKB-EC"/>
</dbReference>
<comment type="pathway">
    <text evidence="1">Amino-acid biosynthesis; L-arginine biosynthesis; N(2)-acetyl-L-ornithine from L-glutamate: step 2/4.</text>
</comment>
<evidence type="ECO:0000259" key="13">
    <source>
        <dbReference type="Pfam" id="PF00696"/>
    </source>
</evidence>
<dbReference type="PIRSF" id="PIRSF000728">
    <property type="entry name" value="NAGK"/>
    <property type="match status" value="1"/>
</dbReference>
<dbReference type="InterPro" id="IPR001048">
    <property type="entry name" value="Asp/Glu/Uridylate_kinase"/>
</dbReference>
<dbReference type="Gene3D" id="3.40.1160.10">
    <property type="entry name" value="Acetylglutamate kinase-like"/>
    <property type="match status" value="1"/>
</dbReference>
<evidence type="ECO:0000256" key="7">
    <source>
        <dbReference type="ARBA" id="ARBA00022741"/>
    </source>
</evidence>
<dbReference type="InterPro" id="IPR004662">
    <property type="entry name" value="AcgluKinase_fam"/>
</dbReference>
<gene>
    <name evidence="14" type="ORF">BIY23_04645</name>
</gene>
<dbReference type="NCBIfam" id="TIGR00761">
    <property type="entry name" value="argB"/>
    <property type="match status" value="1"/>
</dbReference>
<dbReference type="PANTHER" id="PTHR23342">
    <property type="entry name" value="N-ACETYLGLUTAMATE SYNTHASE"/>
    <property type="match status" value="1"/>
</dbReference>
<keyword evidence="4" id="KW-0055">Arginine biosynthesis</keyword>
<organism evidence="14 15">
    <name type="scientific">Wolbachia pipientis</name>
    <dbReference type="NCBI Taxonomy" id="955"/>
    <lineage>
        <taxon>Bacteria</taxon>
        <taxon>Pseudomonadati</taxon>
        <taxon>Pseudomonadota</taxon>
        <taxon>Alphaproteobacteria</taxon>
        <taxon>Rickettsiales</taxon>
        <taxon>Anaplasmataceae</taxon>
        <taxon>Wolbachieae</taxon>
        <taxon>Wolbachia</taxon>
    </lineage>
</organism>
<keyword evidence="7" id="KW-0547">Nucleotide-binding</keyword>
<evidence type="ECO:0000256" key="2">
    <source>
        <dbReference type="ARBA" id="ARBA00013065"/>
    </source>
</evidence>
<dbReference type="InterPro" id="IPR036393">
    <property type="entry name" value="AceGlu_kinase-like_sf"/>
</dbReference>
<dbReference type="Pfam" id="PF00696">
    <property type="entry name" value="AA_kinase"/>
    <property type="match status" value="1"/>
</dbReference>
<feature type="domain" description="Aspartate/glutamate/uridylate kinase" evidence="13">
    <location>
        <begin position="31"/>
        <end position="224"/>
    </location>
</feature>
<accession>A0A1E7QKV0</accession>
<dbReference type="GO" id="GO:0005524">
    <property type="term" value="F:ATP binding"/>
    <property type="evidence" value="ECO:0007669"/>
    <property type="project" value="UniProtKB-KW"/>
</dbReference>
<keyword evidence="9" id="KW-0067">ATP-binding</keyword>
<dbReference type="PANTHER" id="PTHR23342:SF0">
    <property type="entry name" value="N-ACETYLGLUTAMATE SYNTHASE, MITOCHONDRIAL"/>
    <property type="match status" value="1"/>
</dbReference>